<dbReference type="Pfam" id="PF13193">
    <property type="entry name" value="AMP-binding_C"/>
    <property type="match status" value="1"/>
</dbReference>
<organism evidence="3 4">
    <name type="scientific">Gordonia alkaliphila</name>
    <dbReference type="NCBI Taxonomy" id="1053547"/>
    <lineage>
        <taxon>Bacteria</taxon>
        <taxon>Bacillati</taxon>
        <taxon>Actinomycetota</taxon>
        <taxon>Actinomycetes</taxon>
        <taxon>Mycobacteriales</taxon>
        <taxon>Gordoniaceae</taxon>
        <taxon>Gordonia</taxon>
    </lineage>
</organism>
<accession>A0ABP8Z252</accession>
<reference evidence="4" key="1">
    <citation type="journal article" date="2019" name="Int. J. Syst. Evol. Microbiol.">
        <title>The Global Catalogue of Microorganisms (GCM) 10K type strain sequencing project: providing services to taxonomists for standard genome sequencing and annotation.</title>
        <authorList>
            <consortium name="The Broad Institute Genomics Platform"/>
            <consortium name="The Broad Institute Genome Sequencing Center for Infectious Disease"/>
            <person name="Wu L."/>
            <person name="Ma J."/>
        </authorList>
    </citation>
    <scope>NUCLEOTIDE SEQUENCE [LARGE SCALE GENOMIC DNA]</scope>
    <source>
        <strain evidence="4">JCM 18077</strain>
    </source>
</reference>
<dbReference type="SUPFAM" id="SSF56801">
    <property type="entry name" value="Acetyl-CoA synthetase-like"/>
    <property type="match status" value="1"/>
</dbReference>
<dbReference type="InterPro" id="IPR042099">
    <property type="entry name" value="ANL_N_sf"/>
</dbReference>
<keyword evidence="3" id="KW-0436">Ligase</keyword>
<dbReference type="InterPro" id="IPR000873">
    <property type="entry name" value="AMP-dep_synth/lig_dom"/>
</dbReference>
<dbReference type="RefSeq" id="WP_345312763.1">
    <property type="nucleotide sequence ID" value="NZ_BAABIE010000004.1"/>
</dbReference>
<feature type="domain" description="AMP-binding enzyme C-terminal" evidence="2">
    <location>
        <begin position="301"/>
        <end position="374"/>
    </location>
</feature>
<gene>
    <name evidence="3" type="primary">menE</name>
    <name evidence="3" type="ORF">GCM10023217_11600</name>
</gene>
<dbReference type="NCBIfam" id="NF005877">
    <property type="entry name" value="PRK07824.1"/>
    <property type="match status" value="1"/>
</dbReference>
<evidence type="ECO:0000313" key="3">
    <source>
        <dbReference type="EMBL" id="GAA4744365.1"/>
    </source>
</evidence>
<dbReference type="Gene3D" id="3.30.300.30">
    <property type="match status" value="1"/>
</dbReference>
<sequence>MRLLQPLPLPAGPAVLDARPELLALLDGAAAFLPLPADAPDAADALATSLRVGRPIDERCALVVSTSGTTGTPKGALHSAATLRASAEATAQALGGPGGWLLALPPHHIAGLQVLLRSLAAGYDPVVLDVSDGFDPSTLPAAVAAMTGPRRYTSLVPLQLRKALADPAAIRALAELDAILVGGAGTPPALAAAARDAGLAITTTYGMSETAGGCVYDGIPLPGVQVRLRDVDPHTAIGRVELGGPTVALGYRDLPDHPAFAAPGWFRTDDLGTLTDGVLALVGRADEAVSTGALTVVPQVVEAVIETLDGVAACAVFGVPDERLGQAVAVAVVPDGDGPDVDALTAAVAERLDRYAAPRHVLLVDELPVRGPGKLDRRDLQRRYRDVTATGLRHTGRVIDLRR</sequence>
<feature type="domain" description="AMP-dependent synthetase/ligase" evidence="1">
    <location>
        <begin position="54"/>
        <end position="251"/>
    </location>
</feature>
<evidence type="ECO:0000259" key="1">
    <source>
        <dbReference type="Pfam" id="PF00501"/>
    </source>
</evidence>
<protein>
    <submittedName>
        <fullName evidence="3">O-succinylbenzoate--CoA ligase</fullName>
    </submittedName>
</protein>
<dbReference type="InterPro" id="IPR025110">
    <property type="entry name" value="AMP-bd_C"/>
</dbReference>
<dbReference type="PANTHER" id="PTHR43767">
    <property type="entry name" value="LONG-CHAIN-FATTY-ACID--COA LIGASE"/>
    <property type="match status" value="1"/>
</dbReference>
<keyword evidence="4" id="KW-1185">Reference proteome</keyword>
<name>A0ABP8Z252_9ACTN</name>
<evidence type="ECO:0000313" key="4">
    <source>
        <dbReference type="Proteomes" id="UP001500822"/>
    </source>
</evidence>
<dbReference type="EMBL" id="BAABIE010000004">
    <property type="protein sequence ID" value="GAA4744365.1"/>
    <property type="molecule type" value="Genomic_DNA"/>
</dbReference>
<dbReference type="Proteomes" id="UP001500822">
    <property type="component" value="Unassembled WGS sequence"/>
</dbReference>
<dbReference type="GO" id="GO:0016874">
    <property type="term" value="F:ligase activity"/>
    <property type="evidence" value="ECO:0007669"/>
    <property type="project" value="UniProtKB-KW"/>
</dbReference>
<proteinExistence type="predicted"/>
<comment type="caution">
    <text evidence="3">The sequence shown here is derived from an EMBL/GenBank/DDBJ whole genome shotgun (WGS) entry which is preliminary data.</text>
</comment>
<dbReference type="PANTHER" id="PTHR43767:SF1">
    <property type="entry name" value="NONRIBOSOMAL PEPTIDE SYNTHASE PES1 (EUROFUNG)-RELATED"/>
    <property type="match status" value="1"/>
</dbReference>
<dbReference type="Pfam" id="PF00501">
    <property type="entry name" value="AMP-binding"/>
    <property type="match status" value="1"/>
</dbReference>
<dbReference type="InterPro" id="IPR045851">
    <property type="entry name" value="AMP-bd_C_sf"/>
</dbReference>
<dbReference type="Gene3D" id="3.40.50.12780">
    <property type="entry name" value="N-terminal domain of ligase-like"/>
    <property type="match status" value="1"/>
</dbReference>
<evidence type="ECO:0000259" key="2">
    <source>
        <dbReference type="Pfam" id="PF13193"/>
    </source>
</evidence>
<dbReference type="InterPro" id="IPR050237">
    <property type="entry name" value="ATP-dep_AMP-bd_enzyme"/>
</dbReference>